<sequence length="393" mass="41961">MSVAGRAVTVLGAGIGGLACALALARRGARVRVLEQSREIAEVGAGIQISPNGLRVLDALGLGDEVRAGAPKARAVSLRDHAAGREVVRLDLSRLAPGQDYRFVHRADLIAVLATAAHEAGVEIRLGRRVHAVTPGRPVGLRLAGGATAEAGLVIGADGVRSILRPALEGAEKARFTGQVAWRAVIDNDIDHPPEARVHMGPGRHIVSYPLRGGAAINLVAVEERAAWTEEGWDHEDDPDALRAAFSAFGGDVPAMLNAVESVGLWGLHRHKVARRWHGPGVALLGDAAHPTLPFLAQGANMALEDAWVLAVCLDARDEAGTDAALARYQTLRRKRVERVIAAAEGNAWKYHLRNPLIRRSAHLAMGLLGRAAPERMVRGFDWLYAHDVTRQV</sequence>
<dbReference type="PANTHER" id="PTHR13789:SF318">
    <property type="entry name" value="GERANYLGERANYL DIPHOSPHATE REDUCTASE"/>
    <property type="match status" value="1"/>
</dbReference>
<dbReference type="PRINTS" id="PR00420">
    <property type="entry name" value="RNGMNOXGNASE"/>
</dbReference>
<gene>
    <name evidence="7" type="ORF">SAMN05444340_105121</name>
</gene>
<dbReference type="Proteomes" id="UP000199286">
    <property type="component" value="Unassembled WGS sequence"/>
</dbReference>
<keyword evidence="5" id="KW-0503">Monooxygenase</keyword>
<evidence type="ECO:0000256" key="2">
    <source>
        <dbReference type="ARBA" id="ARBA00022630"/>
    </source>
</evidence>
<dbReference type="SUPFAM" id="SSF51905">
    <property type="entry name" value="FAD/NAD(P)-binding domain"/>
    <property type="match status" value="1"/>
</dbReference>
<dbReference type="Pfam" id="PF01494">
    <property type="entry name" value="FAD_binding_3"/>
    <property type="match status" value="1"/>
</dbReference>
<dbReference type="EMBL" id="FNPF01000005">
    <property type="protein sequence ID" value="SDY28108.1"/>
    <property type="molecule type" value="Genomic_DNA"/>
</dbReference>
<dbReference type="InterPro" id="IPR002938">
    <property type="entry name" value="FAD-bd"/>
</dbReference>
<dbReference type="RefSeq" id="WP_089882150.1">
    <property type="nucleotide sequence ID" value="NZ_FNPF01000005.1"/>
</dbReference>
<feature type="domain" description="FAD-binding" evidence="6">
    <location>
        <begin position="8"/>
        <end position="343"/>
    </location>
</feature>
<evidence type="ECO:0000256" key="3">
    <source>
        <dbReference type="ARBA" id="ARBA00022827"/>
    </source>
</evidence>
<evidence type="ECO:0000256" key="4">
    <source>
        <dbReference type="ARBA" id="ARBA00023002"/>
    </source>
</evidence>
<dbReference type="SUPFAM" id="SSF54373">
    <property type="entry name" value="FAD-linked reductases, C-terminal domain"/>
    <property type="match status" value="1"/>
</dbReference>
<protein>
    <submittedName>
        <fullName evidence="7">Salicylate hydroxylase</fullName>
    </submittedName>
</protein>
<dbReference type="InterPro" id="IPR036188">
    <property type="entry name" value="FAD/NAD-bd_sf"/>
</dbReference>
<organism evidence="7 8">
    <name type="scientific">Citreimonas salinaria</name>
    <dbReference type="NCBI Taxonomy" id="321339"/>
    <lineage>
        <taxon>Bacteria</taxon>
        <taxon>Pseudomonadati</taxon>
        <taxon>Pseudomonadota</taxon>
        <taxon>Alphaproteobacteria</taxon>
        <taxon>Rhodobacterales</taxon>
        <taxon>Roseobacteraceae</taxon>
        <taxon>Citreimonas</taxon>
    </lineage>
</organism>
<evidence type="ECO:0000256" key="5">
    <source>
        <dbReference type="ARBA" id="ARBA00023033"/>
    </source>
</evidence>
<dbReference type="PROSITE" id="PS51257">
    <property type="entry name" value="PROKAR_LIPOPROTEIN"/>
    <property type="match status" value="1"/>
</dbReference>
<dbReference type="OrthoDB" id="4230779at2"/>
<keyword evidence="4" id="KW-0560">Oxidoreductase</keyword>
<dbReference type="AlphaFoldDB" id="A0A1H3IM04"/>
<evidence type="ECO:0000259" key="6">
    <source>
        <dbReference type="Pfam" id="PF01494"/>
    </source>
</evidence>
<keyword evidence="8" id="KW-1185">Reference proteome</keyword>
<dbReference type="STRING" id="321339.SAMN05444340_105121"/>
<keyword evidence="2" id="KW-0285">Flavoprotein</keyword>
<dbReference type="InterPro" id="IPR050493">
    <property type="entry name" value="FAD-dep_Monooxygenase_BioMet"/>
</dbReference>
<dbReference type="Gene3D" id="3.50.50.60">
    <property type="entry name" value="FAD/NAD(P)-binding domain"/>
    <property type="match status" value="1"/>
</dbReference>
<evidence type="ECO:0000313" key="8">
    <source>
        <dbReference type="Proteomes" id="UP000199286"/>
    </source>
</evidence>
<comment type="cofactor">
    <cofactor evidence="1">
        <name>FAD</name>
        <dbReference type="ChEBI" id="CHEBI:57692"/>
    </cofactor>
</comment>
<accession>A0A1H3IM04</accession>
<proteinExistence type="predicted"/>
<keyword evidence="3" id="KW-0274">FAD</keyword>
<dbReference type="GO" id="GO:0071949">
    <property type="term" value="F:FAD binding"/>
    <property type="evidence" value="ECO:0007669"/>
    <property type="project" value="InterPro"/>
</dbReference>
<name>A0A1H3IM04_9RHOB</name>
<dbReference type="PANTHER" id="PTHR13789">
    <property type="entry name" value="MONOOXYGENASE"/>
    <property type="match status" value="1"/>
</dbReference>
<dbReference type="GO" id="GO:0004497">
    <property type="term" value="F:monooxygenase activity"/>
    <property type="evidence" value="ECO:0007669"/>
    <property type="project" value="UniProtKB-KW"/>
</dbReference>
<reference evidence="7 8" key="1">
    <citation type="submission" date="2016-10" db="EMBL/GenBank/DDBJ databases">
        <authorList>
            <person name="de Groot N.N."/>
        </authorList>
    </citation>
    <scope>NUCLEOTIDE SEQUENCE [LARGE SCALE GENOMIC DNA]</scope>
    <source>
        <strain evidence="7 8">DSM 26880</strain>
    </source>
</reference>
<evidence type="ECO:0000313" key="7">
    <source>
        <dbReference type="EMBL" id="SDY28108.1"/>
    </source>
</evidence>
<evidence type="ECO:0000256" key="1">
    <source>
        <dbReference type="ARBA" id="ARBA00001974"/>
    </source>
</evidence>